<sequence length="103" mass="11281">MGIRNGGGPVRAIGKSRSDLKKSFKLAVRSLLTTCSSQVISSLHGNVEDEFESLCHETIRTNVMDAVYGLSTAKKTEIHYLRGLLERLRNVSSTAVTESVWNG</sequence>
<dbReference type="Proteomes" id="UP001472677">
    <property type="component" value="Unassembled WGS sequence"/>
</dbReference>
<accession>A0ABR2DFU8</accession>
<name>A0ABR2DFU8_9ROSI</name>
<comment type="caution">
    <text evidence="1">The sequence shown here is derived from an EMBL/GenBank/DDBJ whole genome shotgun (WGS) entry which is preliminary data.</text>
</comment>
<evidence type="ECO:0000313" key="1">
    <source>
        <dbReference type="EMBL" id="KAK8537811.1"/>
    </source>
</evidence>
<reference evidence="1 2" key="1">
    <citation type="journal article" date="2024" name="G3 (Bethesda)">
        <title>Genome assembly of Hibiscus sabdariffa L. provides insights into metabolisms of medicinal natural products.</title>
        <authorList>
            <person name="Kim T."/>
        </authorList>
    </citation>
    <scope>NUCLEOTIDE SEQUENCE [LARGE SCALE GENOMIC DNA]</scope>
    <source>
        <strain evidence="1">TK-2024</strain>
        <tissue evidence="1">Old leaves</tissue>
    </source>
</reference>
<organism evidence="1 2">
    <name type="scientific">Hibiscus sabdariffa</name>
    <name type="common">roselle</name>
    <dbReference type="NCBI Taxonomy" id="183260"/>
    <lineage>
        <taxon>Eukaryota</taxon>
        <taxon>Viridiplantae</taxon>
        <taxon>Streptophyta</taxon>
        <taxon>Embryophyta</taxon>
        <taxon>Tracheophyta</taxon>
        <taxon>Spermatophyta</taxon>
        <taxon>Magnoliopsida</taxon>
        <taxon>eudicotyledons</taxon>
        <taxon>Gunneridae</taxon>
        <taxon>Pentapetalae</taxon>
        <taxon>rosids</taxon>
        <taxon>malvids</taxon>
        <taxon>Malvales</taxon>
        <taxon>Malvaceae</taxon>
        <taxon>Malvoideae</taxon>
        <taxon>Hibiscus</taxon>
    </lineage>
</organism>
<proteinExistence type="predicted"/>
<keyword evidence="2" id="KW-1185">Reference proteome</keyword>
<evidence type="ECO:0000313" key="2">
    <source>
        <dbReference type="Proteomes" id="UP001472677"/>
    </source>
</evidence>
<dbReference type="EMBL" id="JBBPBM010000028">
    <property type="protein sequence ID" value="KAK8537811.1"/>
    <property type="molecule type" value="Genomic_DNA"/>
</dbReference>
<protein>
    <submittedName>
        <fullName evidence="1">Uncharacterized protein</fullName>
    </submittedName>
</protein>
<gene>
    <name evidence="1" type="ORF">V6N12_043957</name>
</gene>